<dbReference type="OrthoDB" id="4510873at2759"/>
<keyword evidence="2" id="KW-0472">Membrane</keyword>
<reference evidence="4 5" key="1">
    <citation type="submission" date="2019-04" db="EMBL/GenBank/DDBJ databases">
        <title>Friends and foes A comparative genomics studyof 23 Aspergillus species from section Flavi.</title>
        <authorList>
            <consortium name="DOE Joint Genome Institute"/>
            <person name="Kjaerbolling I."/>
            <person name="Vesth T."/>
            <person name="Frisvad J.C."/>
            <person name="Nybo J.L."/>
            <person name="Theobald S."/>
            <person name="Kildgaard S."/>
            <person name="Isbrandt T."/>
            <person name="Kuo A."/>
            <person name="Sato A."/>
            <person name="Lyhne E.K."/>
            <person name="Kogle M.E."/>
            <person name="Wiebenga A."/>
            <person name="Kun R.S."/>
            <person name="Lubbers R.J."/>
            <person name="Makela M.R."/>
            <person name="Barry K."/>
            <person name="Chovatia M."/>
            <person name="Clum A."/>
            <person name="Daum C."/>
            <person name="Haridas S."/>
            <person name="He G."/>
            <person name="LaButti K."/>
            <person name="Lipzen A."/>
            <person name="Mondo S."/>
            <person name="Riley R."/>
            <person name="Salamov A."/>
            <person name="Simmons B.A."/>
            <person name="Magnuson J.K."/>
            <person name="Henrissat B."/>
            <person name="Mortensen U.H."/>
            <person name="Larsen T.O."/>
            <person name="Devries R.P."/>
            <person name="Grigoriev I.V."/>
            <person name="Machida M."/>
            <person name="Baker S.E."/>
            <person name="Andersen M.R."/>
        </authorList>
    </citation>
    <scope>NUCLEOTIDE SEQUENCE [LARGE SCALE GENOMIC DNA]</scope>
    <source>
        <strain evidence="4 5">CBS 763.97</strain>
    </source>
</reference>
<protein>
    <recommendedName>
        <fullName evidence="3">DUF6594 domain-containing protein</fullName>
    </recommendedName>
</protein>
<evidence type="ECO:0000313" key="5">
    <source>
        <dbReference type="Proteomes" id="UP000326268"/>
    </source>
</evidence>
<keyword evidence="5" id="KW-1185">Reference proteome</keyword>
<dbReference type="GeneID" id="43652967"/>
<gene>
    <name evidence="4" type="ORF">BDV27DRAFT_135359</name>
</gene>
<accession>A0A5N6ZRR1</accession>
<dbReference type="AlphaFoldDB" id="A0A5N6ZRR1"/>
<proteinExistence type="predicted"/>
<feature type="transmembrane region" description="Helical" evidence="2">
    <location>
        <begin position="188"/>
        <end position="209"/>
    </location>
</feature>
<sequence>MGGNIVNNAETTTGCPSDVERGNYEDEKALLDQIRSVGGREVQGIAILSFRALQLYRISDLQKELLLKQKSVMSGQQGTEGDNGRQTDKLLQRYANAVRNYETLSQNLVLDKIDGYKFLDDKCQRFHLEYRKGSSKWASPRWKFWEDKTVTVAATEPSAGFFGPLGFRELDKQKRVERERRSAYHSRFGMGLFGGVALIVPMIIMALHPGLVVDLVTTSAATVIFILIVTIFGRDATGKDVLASTAAYAAILIVFVGTSLDLRAH</sequence>
<feature type="transmembrane region" description="Helical" evidence="2">
    <location>
        <begin position="241"/>
        <end position="260"/>
    </location>
</feature>
<evidence type="ECO:0000256" key="1">
    <source>
        <dbReference type="SAM" id="MobiDB-lite"/>
    </source>
</evidence>
<feature type="region of interest" description="Disordered" evidence="1">
    <location>
        <begin position="1"/>
        <end position="21"/>
    </location>
</feature>
<dbReference type="EMBL" id="ML737800">
    <property type="protein sequence ID" value="KAE8359903.1"/>
    <property type="molecule type" value="Genomic_DNA"/>
</dbReference>
<feature type="domain" description="DUF6594" evidence="3">
    <location>
        <begin position="92"/>
        <end position="252"/>
    </location>
</feature>
<keyword evidence="2" id="KW-0812">Transmembrane</keyword>
<name>A0A5N6ZRR1_9EURO</name>
<dbReference type="Proteomes" id="UP000326268">
    <property type="component" value="Unassembled WGS sequence"/>
</dbReference>
<evidence type="ECO:0000259" key="3">
    <source>
        <dbReference type="Pfam" id="PF20237"/>
    </source>
</evidence>
<feature type="compositionally biased region" description="Polar residues" evidence="1">
    <location>
        <begin position="1"/>
        <end position="15"/>
    </location>
</feature>
<dbReference type="InterPro" id="IPR046529">
    <property type="entry name" value="DUF6594"/>
</dbReference>
<dbReference type="Pfam" id="PF20237">
    <property type="entry name" value="DUF6594"/>
    <property type="match status" value="1"/>
</dbReference>
<evidence type="ECO:0000256" key="2">
    <source>
        <dbReference type="SAM" id="Phobius"/>
    </source>
</evidence>
<dbReference type="RefSeq" id="XP_031922984.1">
    <property type="nucleotide sequence ID" value="XM_032068521.1"/>
</dbReference>
<keyword evidence="2" id="KW-1133">Transmembrane helix</keyword>
<feature type="transmembrane region" description="Helical" evidence="2">
    <location>
        <begin position="215"/>
        <end position="234"/>
    </location>
</feature>
<organism evidence="4 5">
    <name type="scientific">Aspergillus caelatus</name>
    <dbReference type="NCBI Taxonomy" id="61420"/>
    <lineage>
        <taxon>Eukaryota</taxon>
        <taxon>Fungi</taxon>
        <taxon>Dikarya</taxon>
        <taxon>Ascomycota</taxon>
        <taxon>Pezizomycotina</taxon>
        <taxon>Eurotiomycetes</taxon>
        <taxon>Eurotiomycetidae</taxon>
        <taxon>Eurotiales</taxon>
        <taxon>Aspergillaceae</taxon>
        <taxon>Aspergillus</taxon>
        <taxon>Aspergillus subgen. Circumdati</taxon>
    </lineage>
</organism>
<evidence type="ECO:0000313" key="4">
    <source>
        <dbReference type="EMBL" id="KAE8359903.1"/>
    </source>
</evidence>